<keyword evidence="3" id="KW-1185">Reference proteome</keyword>
<evidence type="ECO:0000313" key="3">
    <source>
        <dbReference type="Proteomes" id="UP000694424"/>
    </source>
</evidence>
<protein>
    <submittedName>
        <fullName evidence="2">Uncharacterized protein</fullName>
    </submittedName>
</protein>
<reference evidence="2" key="2">
    <citation type="submission" date="2025-09" db="UniProtKB">
        <authorList>
            <consortium name="Ensembl"/>
        </authorList>
    </citation>
    <scope>IDENTIFICATION</scope>
</reference>
<sequence length="133" mass="14084">MHRSLLALHAAVEGGEKEQGTANKATLYSLLQLNPSSPSRHTPPKAGLSIMLPAAPLPRFALTCKWDPGVRRELMVCKRVAGSSPASCCWPHWQGAVAAPTPSTLASGTLLTGSGAERPGTRFPRGERTEEMG</sequence>
<evidence type="ECO:0000313" key="2">
    <source>
        <dbReference type="Ensembl" id="ENSAOWP00000008683.1"/>
    </source>
</evidence>
<organism evidence="2 3">
    <name type="scientific">Apteryx owenii</name>
    <name type="common">Little spotted kiwi</name>
    <dbReference type="NCBI Taxonomy" id="8824"/>
    <lineage>
        <taxon>Eukaryota</taxon>
        <taxon>Metazoa</taxon>
        <taxon>Chordata</taxon>
        <taxon>Craniata</taxon>
        <taxon>Vertebrata</taxon>
        <taxon>Euteleostomi</taxon>
        <taxon>Archelosauria</taxon>
        <taxon>Archosauria</taxon>
        <taxon>Dinosauria</taxon>
        <taxon>Saurischia</taxon>
        <taxon>Theropoda</taxon>
        <taxon>Coelurosauria</taxon>
        <taxon>Aves</taxon>
        <taxon>Palaeognathae</taxon>
        <taxon>Apterygiformes</taxon>
        <taxon>Apterygidae</taxon>
        <taxon>Apteryx</taxon>
    </lineage>
</organism>
<dbReference type="Proteomes" id="UP000694424">
    <property type="component" value="Unplaced"/>
</dbReference>
<dbReference type="AlphaFoldDB" id="A0A8B9PCK8"/>
<dbReference type="Ensembl" id="ENSAOWT00000009821.1">
    <property type="protein sequence ID" value="ENSAOWP00000008683.1"/>
    <property type="gene ID" value="ENSAOWG00000005956.1"/>
</dbReference>
<accession>A0A8B9PCK8</accession>
<feature type="region of interest" description="Disordered" evidence="1">
    <location>
        <begin position="106"/>
        <end position="133"/>
    </location>
</feature>
<name>A0A8B9PCK8_APTOW</name>
<reference evidence="2" key="1">
    <citation type="submission" date="2025-08" db="UniProtKB">
        <authorList>
            <consortium name="Ensembl"/>
        </authorList>
    </citation>
    <scope>IDENTIFICATION</scope>
</reference>
<feature type="compositionally biased region" description="Basic and acidic residues" evidence="1">
    <location>
        <begin position="124"/>
        <end position="133"/>
    </location>
</feature>
<evidence type="ECO:0000256" key="1">
    <source>
        <dbReference type="SAM" id="MobiDB-lite"/>
    </source>
</evidence>
<proteinExistence type="predicted"/>